<dbReference type="Proteomes" id="UP001589628">
    <property type="component" value="Unassembled WGS sequence"/>
</dbReference>
<dbReference type="PIRSF" id="PIRSF004846">
    <property type="entry name" value="ModA"/>
    <property type="match status" value="1"/>
</dbReference>
<evidence type="ECO:0000256" key="2">
    <source>
        <dbReference type="ARBA" id="ARBA00022723"/>
    </source>
</evidence>
<dbReference type="NCBIfam" id="TIGR01256">
    <property type="entry name" value="modA"/>
    <property type="match status" value="1"/>
</dbReference>
<reference evidence="5 6" key="1">
    <citation type="submission" date="2024-09" db="EMBL/GenBank/DDBJ databases">
        <authorList>
            <person name="Sun Q."/>
            <person name="Mori K."/>
        </authorList>
    </citation>
    <scope>NUCLEOTIDE SEQUENCE [LARGE SCALE GENOMIC DNA]</scope>
    <source>
        <strain evidence="5 6">ATCC 51285</strain>
    </source>
</reference>
<dbReference type="EMBL" id="JBHLZN010000007">
    <property type="protein sequence ID" value="MFB9887904.1"/>
    <property type="molecule type" value="Genomic_DNA"/>
</dbReference>
<evidence type="ECO:0000256" key="1">
    <source>
        <dbReference type="ARBA" id="ARBA00009175"/>
    </source>
</evidence>
<dbReference type="InterPro" id="IPR044084">
    <property type="entry name" value="AvModA-like_subst-bd"/>
</dbReference>
<dbReference type="CDD" id="cd13539">
    <property type="entry name" value="PBP2_AvModA"/>
    <property type="match status" value="1"/>
</dbReference>
<dbReference type="Pfam" id="PF13531">
    <property type="entry name" value="SBP_bac_11"/>
    <property type="match status" value="1"/>
</dbReference>
<dbReference type="InterPro" id="IPR050682">
    <property type="entry name" value="ModA/WtpA"/>
</dbReference>
<dbReference type="InterPro" id="IPR005950">
    <property type="entry name" value="ModA"/>
</dbReference>
<name>A0ABV5ZF49_9GAMM</name>
<feature type="chain" id="PRO_5045376223" evidence="4">
    <location>
        <begin position="21"/>
        <end position="250"/>
    </location>
</feature>
<accession>A0ABV5ZF49</accession>
<evidence type="ECO:0000256" key="4">
    <source>
        <dbReference type="SAM" id="SignalP"/>
    </source>
</evidence>
<proteinExistence type="inferred from homology"/>
<keyword evidence="6" id="KW-1185">Reference proteome</keyword>
<organism evidence="5 6">
    <name type="scientific">Balneatrix alpica</name>
    <dbReference type="NCBI Taxonomy" id="75684"/>
    <lineage>
        <taxon>Bacteria</taxon>
        <taxon>Pseudomonadati</taxon>
        <taxon>Pseudomonadota</taxon>
        <taxon>Gammaproteobacteria</taxon>
        <taxon>Oceanospirillales</taxon>
        <taxon>Balneatrichaceae</taxon>
        <taxon>Balneatrix</taxon>
    </lineage>
</organism>
<evidence type="ECO:0000313" key="5">
    <source>
        <dbReference type="EMBL" id="MFB9887904.1"/>
    </source>
</evidence>
<feature type="signal peptide" evidence="4">
    <location>
        <begin position="1"/>
        <end position="20"/>
    </location>
</feature>
<evidence type="ECO:0000256" key="3">
    <source>
        <dbReference type="ARBA" id="ARBA00022729"/>
    </source>
</evidence>
<dbReference type="PANTHER" id="PTHR30632:SF14">
    <property type="entry name" value="TUNGSTATE_MOLYBDATE_CHROMATE-BINDING PROTEIN MODA"/>
    <property type="match status" value="1"/>
</dbReference>
<dbReference type="SUPFAM" id="SSF53850">
    <property type="entry name" value="Periplasmic binding protein-like II"/>
    <property type="match status" value="1"/>
</dbReference>
<sequence>MLRLVLPALFLSIVATLARAEQATLAVASNFTGTLEALLVGFHQQYPQHQVQASYASTGKLYTQIRQGAPFAAFLAADSSHPQLAEQEGLALAGNRFSYAQGQLALWFPHLNLQDPATELAQADFRFLALANPATAPYGQAALEVIERLQLSNALQGRLVQGENIAQTYQFVASGNAELGFVALAQLRQAEGITAEQYWLPPQDWYQPIVQQAVLLKQGEHNQAAQDFLHYLRQPAAKALIQAHGYRVED</sequence>
<gene>
    <name evidence="5" type="primary">modA</name>
    <name evidence="5" type="ORF">ACFFLH_15930</name>
</gene>
<dbReference type="RefSeq" id="WP_035461215.1">
    <property type="nucleotide sequence ID" value="NZ_JBHLZN010000007.1"/>
</dbReference>
<comment type="caution">
    <text evidence="5">The sequence shown here is derived from an EMBL/GenBank/DDBJ whole genome shotgun (WGS) entry which is preliminary data.</text>
</comment>
<comment type="similarity">
    <text evidence="1">Belongs to the bacterial solute-binding protein ModA family.</text>
</comment>
<dbReference type="Gene3D" id="3.40.190.10">
    <property type="entry name" value="Periplasmic binding protein-like II"/>
    <property type="match status" value="2"/>
</dbReference>
<keyword evidence="2" id="KW-0479">Metal-binding</keyword>
<evidence type="ECO:0000313" key="6">
    <source>
        <dbReference type="Proteomes" id="UP001589628"/>
    </source>
</evidence>
<keyword evidence="3 4" id="KW-0732">Signal</keyword>
<protein>
    <submittedName>
        <fullName evidence="5">Molybdate ABC transporter substrate-binding protein</fullName>
    </submittedName>
</protein>
<dbReference type="PANTHER" id="PTHR30632">
    <property type="entry name" value="MOLYBDATE-BINDING PERIPLASMIC PROTEIN"/>
    <property type="match status" value="1"/>
</dbReference>